<dbReference type="PROSITE" id="PS51455">
    <property type="entry name" value="PIPK"/>
    <property type="match status" value="1"/>
</dbReference>
<feature type="domain" description="PIPK" evidence="5">
    <location>
        <begin position="882"/>
        <end position="1208"/>
    </location>
</feature>
<feature type="region of interest" description="Disordered" evidence="4">
    <location>
        <begin position="737"/>
        <end position="765"/>
    </location>
</feature>
<feature type="compositionally biased region" description="Basic and acidic residues" evidence="4">
    <location>
        <begin position="860"/>
        <end position="870"/>
    </location>
</feature>
<keyword evidence="1 3" id="KW-0547">Nucleotide-binding</keyword>
<feature type="compositionally biased region" description="Polar residues" evidence="4">
    <location>
        <begin position="224"/>
        <end position="242"/>
    </location>
</feature>
<keyword evidence="2 3" id="KW-0067">ATP-binding</keyword>
<feature type="compositionally biased region" description="Polar residues" evidence="4">
    <location>
        <begin position="1"/>
        <end position="15"/>
    </location>
</feature>
<keyword evidence="3" id="KW-0808">Transferase</keyword>
<feature type="region of interest" description="Disordered" evidence="4">
    <location>
        <begin position="792"/>
        <end position="883"/>
    </location>
</feature>
<dbReference type="EMBL" id="AACS02000013">
    <property type="protein sequence ID" value="EAU83589.2"/>
    <property type="molecule type" value="Genomic_DNA"/>
</dbReference>
<dbReference type="PANTHER" id="PTHR45748">
    <property type="entry name" value="1-PHOSPHATIDYLINOSITOL 3-PHOSPHATE 5-KINASE-RELATED"/>
    <property type="match status" value="1"/>
</dbReference>
<feature type="compositionally biased region" description="Low complexity" evidence="4">
    <location>
        <begin position="659"/>
        <end position="671"/>
    </location>
</feature>
<feature type="compositionally biased region" description="Polar residues" evidence="4">
    <location>
        <begin position="825"/>
        <end position="852"/>
    </location>
</feature>
<evidence type="ECO:0000256" key="2">
    <source>
        <dbReference type="ARBA" id="ARBA00022840"/>
    </source>
</evidence>
<reference evidence="6 7" key="1">
    <citation type="journal article" date="2010" name="Proc. Natl. Acad. Sci. U.S.A.">
        <title>Insights into evolution of multicellular fungi from the assembled chromosomes of the mushroom Coprinopsis cinerea (Coprinus cinereus).</title>
        <authorList>
            <person name="Stajich J.E."/>
            <person name="Wilke S.K."/>
            <person name="Ahren D."/>
            <person name="Au C.H."/>
            <person name="Birren B.W."/>
            <person name="Borodovsky M."/>
            <person name="Burns C."/>
            <person name="Canback B."/>
            <person name="Casselton L.A."/>
            <person name="Cheng C.K."/>
            <person name="Deng J."/>
            <person name="Dietrich F.S."/>
            <person name="Fargo D.C."/>
            <person name="Farman M.L."/>
            <person name="Gathman A.C."/>
            <person name="Goldberg J."/>
            <person name="Guigo R."/>
            <person name="Hoegger P.J."/>
            <person name="Hooker J.B."/>
            <person name="Huggins A."/>
            <person name="James T.Y."/>
            <person name="Kamada T."/>
            <person name="Kilaru S."/>
            <person name="Kodira C."/>
            <person name="Kues U."/>
            <person name="Kupfer D."/>
            <person name="Kwan H.S."/>
            <person name="Lomsadze A."/>
            <person name="Li W."/>
            <person name="Lilly W.W."/>
            <person name="Ma L.J."/>
            <person name="Mackey A.J."/>
            <person name="Manning G."/>
            <person name="Martin F."/>
            <person name="Muraguchi H."/>
            <person name="Natvig D.O."/>
            <person name="Palmerini H."/>
            <person name="Ramesh M.A."/>
            <person name="Rehmeyer C.J."/>
            <person name="Roe B.A."/>
            <person name="Shenoy N."/>
            <person name="Stanke M."/>
            <person name="Ter-Hovhannisyan V."/>
            <person name="Tunlid A."/>
            <person name="Velagapudi R."/>
            <person name="Vision T.J."/>
            <person name="Zeng Q."/>
            <person name="Zolan M.E."/>
            <person name="Pukkila P.J."/>
        </authorList>
    </citation>
    <scope>NUCLEOTIDE SEQUENCE [LARGE SCALE GENOMIC DNA]</scope>
    <source>
        <strain evidence="7">Okayama-7 / 130 / ATCC MYA-4618 / FGSC 9003</strain>
    </source>
</reference>
<dbReference type="InterPro" id="IPR027483">
    <property type="entry name" value="PInositol-4-P-4/5-kinase_C_sf"/>
</dbReference>
<evidence type="ECO:0000256" key="3">
    <source>
        <dbReference type="PROSITE-ProRule" id="PRU00781"/>
    </source>
</evidence>
<proteinExistence type="predicted"/>
<dbReference type="InterPro" id="IPR027484">
    <property type="entry name" value="PInositol-4-P-5-kinase_N"/>
</dbReference>
<dbReference type="GO" id="GO:0000329">
    <property type="term" value="C:fungal-type vacuole membrane"/>
    <property type="evidence" value="ECO:0007669"/>
    <property type="project" value="TreeGrafter"/>
</dbReference>
<dbReference type="Proteomes" id="UP000001861">
    <property type="component" value="Unassembled WGS sequence"/>
</dbReference>
<dbReference type="GeneID" id="6014794"/>
<evidence type="ECO:0000256" key="1">
    <source>
        <dbReference type="ARBA" id="ARBA00022741"/>
    </source>
</evidence>
<dbReference type="GO" id="GO:0005524">
    <property type="term" value="F:ATP binding"/>
    <property type="evidence" value="ECO:0007669"/>
    <property type="project" value="UniProtKB-UniRule"/>
</dbReference>
<dbReference type="STRING" id="240176.A8P216"/>
<protein>
    <recommendedName>
        <fullName evidence="5">PIPK domain-containing protein</fullName>
    </recommendedName>
</protein>
<dbReference type="Gene3D" id="3.30.810.10">
    <property type="entry name" value="2-Layer Sandwich"/>
    <property type="match status" value="1"/>
</dbReference>
<dbReference type="SMART" id="SM00330">
    <property type="entry name" value="PIPKc"/>
    <property type="match status" value="1"/>
</dbReference>
<feature type="region of interest" description="Disordered" evidence="4">
    <location>
        <begin position="440"/>
        <end position="535"/>
    </location>
</feature>
<evidence type="ECO:0000259" key="5">
    <source>
        <dbReference type="PROSITE" id="PS51455"/>
    </source>
</evidence>
<dbReference type="InterPro" id="IPR002498">
    <property type="entry name" value="PInositol-4-P-4/5-kinase_core"/>
</dbReference>
<keyword evidence="7" id="KW-1185">Reference proteome</keyword>
<dbReference type="eggNOG" id="KOG0230">
    <property type="taxonomic scope" value="Eukaryota"/>
</dbReference>
<feature type="compositionally biased region" description="Low complexity" evidence="4">
    <location>
        <begin position="745"/>
        <end position="759"/>
    </location>
</feature>
<evidence type="ECO:0000256" key="4">
    <source>
        <dbReference type="SAM" id="MobiDB-lite"/>
    </source>
</evidence>
<name>A8P216_COPC7</name>
<dbReference type="CDD" id="cd17300">
    <property type="entry name" value="PIPKc_PIKfyve"/>
    <property type="match status" value="1"/>
</dbReference>
<dbReference type="OrthoDB" id="158357at2759"/>
<dbReference type="Pfam" id="PF01504">
    <property type="entry name" value="PIP5K"/>
    <property type="match status" value="1"/>
</dbReference>
<dbReference type="GO" id="GO:0010008">
    <property type="term" value="C:endosome membrane"/>
    <property type="evidence" value="ECO:0007669"/>
    <property type="project" value="TreeGrafter"/>
</dbReference>
<dbReference type="GO" id="GO:0000285">
    <property type="term" value="F:1-phosphatidylinositol-3-phosphate 5-kinase activity"/>
    <property type="evidence" value="ECO:0007669"/>
    <property type="project" value="InterPro"/>
</dbReference>
<evidence type="ECO:0000313" key="7">
    <source>
        <dbReference type="Proteomes" id="UP000001861"/>
    </source>
</evidence>
<dbReference type="SUPFAM" id="SSF56104">
    <property type="entry name" value="SAICAR synthase-like"/>
    <property type="match status" value="1"/>
</dbReference>
<dbReference type="RefSeq" id="XP_001838221.2">
    <property type="nucleotide sequence ID" value="XM_001838169.2"/>
</dbReference>
<dbReference type="GO" id="GO:0046854">
    <property type="term" value="P:phosphatidylinositol phosphate biosynthetic process"/>
    <property type="evidence" value="ECO:0007669"/>
    <property type="project" value="TreeGrafter"/>
</dbReference>
<dbReference type="InterPro" id="IPR044769">
    <property type="entry name" value="PIKfyve_PIPKc"/>
</dbReference>
<dbReference type="PANTHER" id="PTHR45748:SF7">
    <property type="entry name" value="1-PHOSPHATIDYLINOSITOL 3-PHOSPHATE 5-KINASE-RELATED"/>
    <property type="match status" value="1"/>
</dbReference>
<comment type="caution">
    <text evidence="6">The sequence shown here is derived from an EMBL/GenBank/DDBJ whole genome shotgun (WGS) entry which is preliminary data.</text>
</comment>
<feature type="region of interest" description="Disordered" evidence="4">
    <location>
        <begin position="1"/>
        <end position="32"/>
    </location>
</feature>
<keyword evidence="3" id="KW-0418">Kinase</keyword>
<evidence type="ECO:0000313" key="6">
    <source>
        <dbReference type="EMBL" id="EAU83589.2"/>
    </source>
</evidence>
<dbReference type="HOGENOM" id="CLU_000803_0_0_1"/>
<feature type="region of interest" description="Disordered" evidence="4">
    <location>
        <begin position="224"/>
        <end position="249"/>
    </location>
</feature>
<sequence length="1235" mass="135794">MDSARQSRLKSNPVEQKQGEPEATNEQHVFPSISEDLKPLERLQQLVNNRPTTESGDLPRHLVVCVSPHGSRRPIPEEDSGFDIIPANIDCTFTEGSFTFQPDGSNVLVGLQEWEDISPVEIVGGTFTFKGLTSPRQHHTLSRALRLAVYIQTSLILEQSLLKDLNVPLTYPKARARVASTSTPMRQMSLGPEHDPTTRARGSLLPGGFLGLFSRKSISRLARSNTVARSDSTDPESQGTSPTREHFIRSSFDPGSVFRRLSLLGDRGASARRALETVAENDPPFASAVKRIQASRSCLSTSSGVVFDPPMLLVYLSEKEKLHPKRRLKGDEKNITPTICPHTSVPSRTLSDLRFNIIRNFATSQGSISFSLSSVEDIFELRVPRIQISKLAERISRTPTESSVTSLELPSTEDEKKALRKEIRRWWEGVSDHIDSLEEILSDPDTRQNPRHKSLPRLPSADDAYDVFEGDPSSVPLPPATAVTPAPVVPSPQGDYFGSHISEAKTDATGESVSSGGSESTVTTPAVGPSIPPKDDSAQRLAALRQYLQRLEQSLYIQLANTPLSSLNDVRRSFLSAAKGTQKRLAAWQKKHLGSKVSMVRQLEGNEPEWWKKGCHAVPGANIIVREDDWGSIIAFTLSTADYHNELTNLSFNRPPLRTSASESSIPSSTGAPSSFFSVASGYKFFSPTIQPDPDQDDDAAWNEQESYSAIITRKEHIRDPTSILSIRDVLRKANPPADSVSVKSATATPSSSQSTPTTRAKPDVGLNMQAVGGQVLAGNESVEKLLQELEHLPTSRPPSRPPSVLESDTPSPSLTPVPKEDRGSTSSDSTGQESDTTIGANGNAQPSTSTDAPAVPQKEPPKPPPKDEPPAPPPKTPPTAASSFFASTFASTFGSAVRYVMSSAEPSRPTSPIPPGKHHTLLNADFETIDDRPHIKYDWTIGKRLKFSCTVYYAKQFDLLRKRCGIDDIYVKSLSRSANWAADGGKSKSNFWKTSDDRFIIKTLVNAWNVADLQFLIELAPAYFRYMDSTANKATALAKMLGFYTIEIRNLETGAVQSKVDLLVMENLFYDQQITKTFDLKGIQGRKVKTTNKAGGTTKTLFDGEWIEDQQRTLMLVRPHSKRVLREAIRSDAEFLAKCNIMDYSLLLGIDEGKKQISCGLVDTIGSYTFAKTLEYKAKHLQSGKDVTVIPPADYQERFVHALEGYFVACPDKWSKPMDESKIISDPDLLPSAL</sequence>
<gene>
    <name evidence="6" type="ORF">CC1G_07962</name>
</gene>
<dbReference type="KEGG" id="cci:CC1G_07962"/>
<accession>A8P216</accession>
<dbReference type="AlphaFoldDB" id="A8P216"/>
<dbReference type="OMA" id="SEMMCAR"/>
<feature type="region of interest" description="Disordered" evidence="4">
    <location>
        <begin position="652"/>
        <end position="671"/>
    </location>
</feature>
<dbReference type="Gene3D" id="3.30.800.10">
    <property type="entry name" value="Phosphatidylinositol Phosphate Kinase II Beta"/>
    <property type="match status" value="1"/>
</dbReference>
<organism evidence="6 7">
    <name type="scientific">Coprinopsis cinerea (strain Okayama-7 / 130 / ATCC MYA-4618 / FGSC 9003)</name>
    <name type="common">Inky cap fungus</name>
    <name type="synonym">Hormographiella aspergillata</name>
    <dbReference type="NCBI Taxonomy" id="240176"/>
    <lineage>
        <taxon>Eukaryota</taxon>
        <taxon>Fungi</taxon>
        <taxon>Dikarya</taxon>
        <taxon>Basidiomycota</taxon>
        <taxon>Agaricomycotina</taxon>
        <taxon>Agaricomycetes</taxon>
        <taxon>Agaricomycetidae</taxon>
        <taxon>Agaricales</taxon>
        <taxon>Agaricineae</taxon>
        <taxon>Psathyrellaceae</taxon>
        <taxon>Coprinopsis</taxon>
    </lineage>
</organism>
<feature type="region of interest" description="Disordered" evidence="4">
    <location>
        <begin position="180"/>
        <end position="200"/>
    </location>
</feature>
<feature type="compositionally biased region" description="Low complexity" evidence="4">
    <location>
        <begin position="509"/>
        <end position="524"/>
    </location>
</feature>
<dbReference type="InParanoid" id="A8P216"/>
<dbReference type="VEuPathDB" id="FungiDB:CC1G_07962"/>